<accession>A0A067QCV3</accession>
<evidence type="ECO:0000313" key="2">
    <source>
        <dbReference type="EMBL" id="KDQ61342.1"/>
    </source>
</evidence>
<dbReference type="Proteomes" id="UP000027265">
    <property type="component" value="Unassembled WGS sequence"/>
</dbReference>
<feature type="region of interest" description="Disordered" evidence="1">
    <location>
        <begin position="417"/>
        <end position="438"/>
    </location>
</feature>
<sequence>MPPFDSYDDDDVFAGSSTRLMPPKSAIALRRSPSRQSIHVRRSTASLRGSSSLVQALDAEDSGNGNGRHSLAHELAFALMPEPSAGSKLLAEEFGIEYDEGAEGIDGEGEREADVSVMLDGSSFADELAQAEVLDASLDDPPSITTIDEPPVIDPTFGSPTPARRRSKKQPEQDAMDVLAQDLETTEKFISHLRRLDADAVVSPSQPGLEKIASDVIRRINETARDREGQVRELLEYEREFRKIAGEVGGNDALGHLDELESVDDLVDQPTSTDAHRADDRRLTSVVEESLPTSQVLNDWEMDPDRNHLGDEDDESEPDTPLPTKDTFPPPPSVTGPISPAKTIPQLAHLRTFTASLVTSLTAISEHAQVNGAATADAGRKIRALKNKLGGWRTEWDSAEQSRLRIERWEAGLADGDVLTNGSPVTPPRSPGLRKRPDGRKIVEEHLRGFERALMEASLKTKAIMAVS</sequence>
<dbReference type="OrthoDB" id="3364905at2759"/>
<proteinExistence type="predicted"/>
<feature type="region of interest" description="Disordered" evidence="1">
    <location>
        <begin position="1"/>
        <end position="67"/>
    </location>
</feature>
<reference evidence="3" key="1">
    <citation type="journal article" date="2014" name="Proc. Natl. Acad. Sci. U.S.A.">
        <title>Extensive sampling of basidiomycete genomes demonstrates inadequacy of the white-rot/brown-rot paradigm for wood decay fungi.</title>
        <authorList>
            <person name="Riley R."/>
            <person name="Salamov A.A."/>
            <person name="Brown D.W."/>
            <person name="Nagy L.G."/>
            <person name="Floudas D."/>
            <person name="Held B.W."/>
            <person name="Levasseur A."/>
            <person name="Lombard V."/>
            <person name="Morin E."/>
            <person name="Otillar R."/>
            <person name="Lindquist E.A."/>
            <person name="Sun H."/>
            <person name="LaButti K.M."/>
            <person name="Schmutz J."/>
            <person name="Jabbour D."/>
            <person name="Luo H."/>
            <person name="Baker S.E."/>
            <person name="Pisabarro A.G."/>
            <person name="Walton J.D."/>
            <person name="Blanchette R.A."/>
            <person name="Henrissat B."/>
            <person name="Martin F."/>
            <person name="Cullen D."/>
            <person name="Hibbett D.S."/>
            <person name="Grigoriev I.V."/>
        </authorList>
    </citation>
    <scope>NUCLEOTIDE SEQUENCE [LARGE SCALE GENOMIC DNA]</scope>
    <source>
        <strain evidence="3">MUCL 33604</strain>
    </source>
</reference>
<dbReference type="AlphaFoldDB" id="A0A067QCV3"/>
<evidence type="ECO:0000313" key="3">
    <source>
        <dbReference type="Proteomes" id="UP000027265"/>
    </source>
</evidence>
<feature type="compositionally biased region" description="Polar residues" evidence="1">
    <location>
        <begin position="43"/>
        <end position="54"/>
    </location>
</feature>
<dbReference type="InParanoid" id="A0A067QCV3"/>
<dbReference type="HOGENOM" id="CLU_028821_0_0_1"/>
<gene>
    <name evidence="2" type="ORF">JAAARDRAFT_30764</name>
</gene>
<organism evidence="2 3">
    <name type="scientific">Jaapia argillacea MUCL 33604</name>
    <dbReference type="NCBI Taxonomy" id="933084"/>
    <lineage>
        <taxon>Eukaryota</taxon>
        <taxon>Fungi</taxon>
        <taxon>Dikarya</taxon>
        <taxon>Basidiomycota</taxon>
        <taxon>Agaricomycotina</taxon>
        <taxon>Agaricomycetes</taxon>
        <taxon>Agaricomycetidae</taxon>
        <taxon>Jaapiales</taxon>
        <taxon>Jaapiaceae</taxon>
        <taxon>Jaapia</taxon>
    </lineage>
</organism>
<protein>
    <submittedName>
        <fullName evidence="2">Uncharacterized protein</fullName>
    </submittedName>
</protein>
<feature type="compositionally biased region" description="Acidic residues" evidence="1">
    <location>
        <begin position="1"/>
        <end position="12"/>
    </location>
</feature>
<keyword evidence="3" id="KW-1185">Reference proteome</keyword>
<dbReference type="EMBL" id="KL197712">
    <property type="protein sequence ID" value="KDQ61342.1"/>
    <property type="molecule type" value="Genomic_DNA"/>
</dbReference>
<feature type="region of interest" description="Disordered" evidence="1">
    <location>
        <begin position="269"/>
        <end position="341"/>
    </location>
</feature>
<name>A0A067QCV3_9AGAM</name>
<feature type="region of interest" description="Disordered" evidence="1">
    <location>
        <begin position="139"/>
        <end position="174"/>
    </location>
</feature>
<evidence type="ECO:0000256" key="1">
    <source>
        <dbReference type="SAM" id="MobiDB-lite"/>
    </source>
</evidence>
<feature type="compositionally biased region" description="Basic and acidic residues" evidence="1">
    <location>
        <begin position="274"/>
        <end position="283"/>
    </location>
</feature>